<evidence type="ECO:0000256" key="9">
    <source>
        <dbReference type="NCBIfam" id="TIGR00362"/>
    </source>
</evidence>
<dbReference type="Gene3D" id="3.30.300.180">
    <property type="match status" value="1"/>
</dbReference>
<proteinExistence type="inferred from homology"/>
<dbReference type="SMART" id="SM00760">
    <property type="entry name" value="Bac_DnaA_C"/>
    <property type="match status" value="1"/>
</dbReference>
<organism evidence="14 15">
    <name type="scientific">Faecalibaculum rodentium</name>
    <dbReference type="NCBI Taxonomy" id="1702221"/>
    <lineage>
        <taxon>Bacteria</taxon>
        <taxon>Bacillati</taxon>
        <taxon>Bacillota</taxon>
        <taxon>Erysipelotrichia</taxon>
        <taxon>Erysipelotrichales</taxon>
        <taxon>Erysipelotrichaceae</taxon>
        <taxon>Faecalibaculum</taxon>
    </lineage>
</organism>
<dbReference type="NCBIfam" id="TIGR00362">
    <property type="entry name" value="DnaA"/>
    <property type="match status" value="1"/>
</dbReference>
<keyword evidence="7 8" id="KW-0238">DNA-binding</keyword>
<feature type="domain" description="AAA+ ATPase" evidence="12">
    <location>
        <begin position="145"/>
        <end position="278"/>
    </location>
</feature>
<protein>
    <recommendedName>
        <fullName evidence="8 9">Chromosomal replication initiator protein DnaA</fullName>
    </recommendedName>
</protein>
<dbReference type="InterPro" id="IPR013317">
    <property type="entry name" value="DnaA_dom"/>
</dbReference>
<evidence type="ECO:0000256" key="3">
    <source>
        <dbReference type="ARBA" id="ARBA00022705"/>
    </source>
</evidence>
<dbReference type="Pfam" id="PF08299">
    <property type="entry name" value="Bac_DnaA_C"/>
    <property type="match status" value="1"/>
</dbReference>
<comment type="subunit">
    <text evidence="8">Oligomerizes as a right-handed, spiral filament on DNA at oriC.</text>
</comment>
<comment type="caution">
    <text evidence="8">Lacks conserved residue(s) required for the propagation of feature annotation.</text>
</comment>
<evidence type="ECO:0000256" key="2">
    <source>
        <dbReference type="ARBA" id="ARBA00022490"/>
    </source>
</evidence>
<dbReference type="InterPro" id="IPR003593">
    <property type="entry name" value="AAA+_ATPase"/>
</dbReference>
<feature type="region of interest" description="Domain I, interacts with DnaA modulators" evidence="8">
    <location>
        <begin position="1"/>
        <end position="91"/>
    </location>
</feature>
<dbReference type="InterPro" id="IPR038454">
    <property type="entry name" value="DnaA_N_sf"/>
</dbReference>
<name>A0A1Q9YN68_9FIRM</name>
<feature type="binding site" evidence="8">
    <location>
        <position position="159"/>
    </location>
    <ligand>
        <name>ATP</name>
        <dbReference type="ChEBI" id="CHEBI:30616"/>
    </ligand>
</feature>
<dbReference type="GO" id="GO:0005737">
    <property type="term" value="C:cytoplasm"/>
    <property type="evidence" value="ECO:0007669"/>
    <property type="project" value="UniProtKB-SubCell"/>
</dbReference>
<comment type="domain">
    <text evidence="8">Domain I is involved in oligomerization and binding regulators, domain II is flexibile and of varying length in different bacteria, domain III forms the AAA+ region, while domain IV binds dsDNA.</text>
</comment>
<reference evidence="14 15" key="1">
    <citation type="submission" date="2016-11" db="EMBL/GenBank/DDBJ databases">
        <title>Description of two novel members of the family Erysipelotrichaceae: Ileibacterium lipovorans gen. nov., sp. nov. and Dubosiella newyorkensis, gen. nov., sp. nov.</title>
        <authorList>
            <person name="Cox L.M."/>
            <person name="Sohn J."/>
            <person name="Tyrrell K.L."/>
            <person name="Citron D.M."/>
            <person name="Lawson P.A."/>
            <person name="Patel N.B."/>
            <person name="Iizumi T."/>
            <person name="Perez-Perez G.I."/>
            <person name="Goldstein E.J."/>
            <person name="Blaser M.J."/>
        </authorList>
    </citation>
    <scope>NUCLEOTIDE SEQUENCE [LARGE SCALE GENOMIC DNA]</scope>
    <source>
        <strain evidence="14 15">NYU-BL-K8</strain>
    </source>
</reference>
<dbReference type="GO" id="GO:0003688">
    <property type="term" value="F:DNA replication origin binding"/>
    <property type="evidence" value="ECO:0007669"/>
    <property type="project" value="UniProtKB-UniRule"/>
</dbReference>
<dbReference type="GO" id="GO:0005524">
    <property type="term" value="F:ATP binding"/>
    <property type="evidence" value="ECO:0007669"/>
    <property type="project" value="UniProtKB-UniRule"/>
</dbReference>
<evidence type="ECO:0000256" key="1">
    <source>
        <dbReference type="ARBA" id="ARBA00006583"/>
    </source>
</evidence>
<accession>A0A1Q9YN68</accession>
<dbReference type="GO" id="GO:0008289">
    <property type="term" value="F:lipid binding"/>
    <property type="evidence" value="ECO:0007669"/>
    <property type="project" value="UniProtKB-KW"/>
</dbReference>
<evidence type="ECO:0000256" key="6">
    <source>
        <dbReference type="ARBA" id="ARBA00023121"/>
    </source>
</evidence>
<dbReference type="GO" id="GO:0006275">
    <property type="term" value="P:regulation of DNA replication"/>
    <property type="evidence" value="ECO:0007669"/>
    <property type="project" value="UniProtKB-UniRule"/>
</dbReference>
<dbReference type="InterPro" id="IPR027417">
    <property type="entry name" value="P-loop_NTPase"/>
</dbReference>
<dbReference type="InterPro" id="IPR013159">
    <property type="entry name" value="DnaA_C"/>
</dbReference>
<dbReference type="InterPro" id="IPR001957">
    <property type="entry name" value="Chromosome_initiator_DnaA"/>
</dbReference>
<dbReference type="SUPFAM" id="SSF48295">
    <property type="entry name" value="TrpR-like"/>
    <property type="match status" value="1"/>
</dbReference>
<feature type="domain" description="Chromosomal replication initiator DnaA C-terminal" evidence="13">
    <location>
        <begin position="359"/>
        <end position="428"/>
    </location>
</feature>
<dbReference type="InterPro" id="IPR020591">
    <property type="entry name" value="Chromosome_initiator_DnaA-like"/>
</dbReference>
<dbReference type="SUPFAM" id="SSF52540">
    <property type="entry name" value="P-loop containing nucleoside triphosphate hydrolases"/>
    <property type="match status" value="1"/>
</dbReference>
<comment type="function">
    <text evidence="8 10">Plays an essential role in the initiation and regulation of chromosomal replication. ATP-DnaA binds to the origin of replication (oriC) to initiate formation of the DNA replication initiation complex once per cell cycle. Binds the DnaA box (a 9 base pair repeat at the origin) and separates the double-stranded (ds)DNA. Forms a right-handed helical filament on oriC DNA; dsDNA binds to the exterior of the filament while single-stranded (ss)DNA is stabiized in the filament's interior. The ATP-DnaA-oriC complex binds and stabilizes one strand of the AT-rich DNA unwinding element (DUE), permitting loading of DNA polymerase. After initiation quickly degrades to an ADP-DnaA complex that is not apt for DNA replication. Binds acidic phospholipids.</text>
</comment>
<dbReference type="Gene3D" id="1.10.8.60">
    <property type="match status" value="1"/>
</dbReference>
<dbReference type="Proteomes" id="UP000186758">
    <property type="component" value="Unassembled WGS sequence"/>
</dbReference>
<keyword evidence="4 8" id="KW-0547">Nucleotide-binding</keyword>
<gene>
    <name evidence="8" type="primary">dnaA</name>
    <name evidence="14" type="ORF">BO223_01395</name>
</gene>
<dbReference type="SMART" id="SM00382">
    <property type="entry name" value="AAA"/>
    <property type="match status" value="1"/>
</dbReference>
<keyword evidence="2 8" id="KW-0963">Cytoplasm</keyword>
<dbReference type="CDD" id="cd06571">
    <property type="entry name" value="Bac_DnaA_C"/>
    <property type="match status" value="1"/>
</dbReference>
<dbReference type="GO" id="GO:0006270">
    <property type="term" value="P:DNA replication initiation"/>
    <property type="evidence" value="ECO:0007669"/>
    <property type="project" value="UniProtKB-UniRule"/>
</dbReference>
<evidence type="ECO:0000256" key="11">
    <source>
        <dbReference type="RuleBase" id="RU004227"/>
    </source>
</evidence>
<feature type="region of interest" description="Domain IV, binds dsDNA" evidence="8">
    <location>
        <begin position="330"/>
        <end position="450"/>
    </location>
</feature>
<evidence type="ECO:0000259" key="13">
    <source>
        <dbReference type="SMART" id="SM00760"/>
    </source>
</evidence>
<keyword evidence="3 8" id="KW-0235">DNA replication</keyword>
<dbReference type="EMBL" id="MPJZ01000010">
    <property type="protein sequence ID" value="OLU47159.1"/>
    <property type="molecule type" value="Genomic_DNA"/>
</dbReference>
<evidence type="ECO:0000259" key="12">
    <source>
        <dbReference type="SMART" id="SM00382"/>
    </source>
</evidence>
<dbReference type="InterPro" id="IPR010921">
    <property type="entry name" value="Trp_repressor/repl_initiator"/>
</dbReference>
<evidence type="ECO:0000256" key="8">
    <source>
        <dbReference type="HAMAP-Rule" id="MF_00377"/>
    </source>
</evidence>
<dbReference type="GO" id="GO:0005886">
    <property type="term" value="C:plasma membrane"/>
    <property type="evidence" value="ECO:0007669"/>
    <property type="project" value="TreeGrafter"/>
</dbReference>
<evidence type="ECO:0000256" key="5">
    <source>
        <dbReference type="ARBA" id="ARBA00022840"/>
    </source>
</evidence>
<dbReference type="PRINTS" id="PR00051">
    <property type="entry name" value="DNAA"/>
</dbReference>
<feature type="binding site" evidence="8">
    <location>
        <position position="158"/>
    </location>
    <ligand>
        <name>ATP</name>
        <dbReference type="ChEBI" id="CHEBI:30616"/>
    </ligand>
</feature>
<feature type="binding site" evidence="8">
    <location>
        <position position="160"/>
    </location>
    <ligand>
        <name>ATP</name>
        <dbReference type="ChEBI" id="CHEBI:30616"/>
    </ligand>
</feature>
<dbReference type="CDD" id="cd00009">
    <property type="entry name" value="AAA"/>
    <property type="match status" value="1"/>
</dbReference>
<dbReference type="Gene3D" id="3.40.50.300">
    <property type="entry name" value="P-loop containing nucleotide triphosphate hydrolases"/>
    <property type="match status" value="1"/>
</dbReference>
<dbReference type="HAMAP" id="MF_00377">
    <property type="entry name" value="DnaA_bact"/>
    <property type="match status" value="1"/>
</dbReference>
<evidence type="ECO:0000256" key="4">
    <source>
        <dbReference type="ARBA" id="ARBA00022741"/>
    </source>
</evidence>
<sequence>MNSPDLDQIWQHILESVRSQGEIDPVTCRDWISRTRLVYLDPQTARVYCPSRITQSILRQEQALFETLLCEQTGTPVSLQLTDRVEQQTEPAPSFPSTPPATPSVPLLQARFNPEYTFDSFVEGTSNKEAYAAVYNSCIQTGIRAFNPIMIYGNSGLGKTHLLHAAGNWLRLNRPEDKVIYMDANTFVDLLIEAMKSKTVDSVKSRLTDCDFFLLDDIQNLRRSSSQEIFFTVYNELISQNTQVMMTSDIHPQDLSGLQARLISRFTSGLTVSISRPEFDTSRAILRKRIEGKEEQIRIQDDVIDYLASTFSNDVRNLEGSLNRLIFSATLENPEVIDTAFAKAVLVNEPIVDRQKELTLHKIEKAVTNFYGLTCSDLEGKSRQKAIVNARHICVYLARELLHTSYSQIGQQLGGRDHKTIASSYERAEKLIRQDQAFSLAVTRIQESLQ</sequence>
<comment type="similarity">
    <text evidence="1 8 11">Belongs to the DnaA family.</text>
</comment>
<dbReference type="PANTHER" id="PTHR30050">
    <property type="entry name" value="CHROMOSOMAL REPLICATION INITIATOR PROTEIN DNAA"/>
    <property type="match status" value="1"/>
</dbReference>
<feature type="binding site" evidence="8">
    <location>
        <position position="156"/>
    </location>
    <ligand>
        <name>ATP</name>
        <dbReference type="ChEBI" id="CHEBI:30616"/>
    </ligand>
</feature>
<dbReference type="RefSeq" id="WP_075884639.1">
    <property type="nucleotide sequence ID" value="NZ_CAJTBG010000010.1"/>
</dbReference>
<evidence type="ECO:0000313" key="15">
    <source>
        <dbReference type="Proteomes" id="UP000186758"/>
    </source>
</evidence>
<keyword evidence="5 8" id="KW-0067">ATP-binding</keyword>
<evidence type="ECO:0000313" key="14">
    <source>
        <dbReference type="EMBL" id="OLU47159.1"/>
    </source>
</evidence>
<comment type="caution">
    <text evidence="14">The sequence shown here is derived from an EMBL/GenBank/DDBJ whole genome shotgun (WGS) entry which is preliminary data.</text>
</comment>
<dbReference type="Gene3D" id="1.10.1750.10">
    <property type="match status" value="1"/>
</dbReference>
<evidence type="ECO:0000256" key="10">
    <source>
        <dbReference type="RuleBase" id="RU000577"/>
    </source>
</evidence>
<keyword evidence="6 8" id="KW-0446">Lipid-binding</keyword>
<dbReference type="AlphaFoldDB" id="A0A1Q9YN68"/>
<comment type="subcellular location">
    <subcellularLocation>
        <location evidence="8">Cytoplasm</location>
    </subcellularLocation>
</comment>
<evidence type="ECO:0000256" key="7">
    <source>
        <dbReference type="ARBA" id="ARBA00023125"/>
    </source>
</evidence>
<dbReference type="Pfam" id="PF00308">
    <property type="entry name" value="Bac_DnaA"/>
    <property type="match status" value="1"/>
</dbReference>
<dbReference type="PANTHER" id="PTHR30050:SF2">
    <property type="entry name" value="CHROMOSOMAL REPLICATION INITIATOR PROTEIN DNAA"/>
    <property type="match status" value="1"/>
</dbReference>